<gene>
    <name evidence="1" type="ORF">LCGC14_2746510</name>
</gene>
<protein>
    <submittedName>
        <fullName evidence="1">Uncharacterized protein</fullName>
    </submittedName>
</protein>
<name>A0A0F8Z334_9ZZZZ</name>
<organism evidence="1">
    <name type="scientific">marine sediment metagenome</name>
    <dbReference type="NCBI Taxonomy" id="412755"/>
    <lineage>
        <taxon>unclassified sequences</taxon>
        <taxon>metagenomes</taxon>
        <taxon>ecological metagenomes</taxon>
    </lineage>
</organism>
<dbReference type="EMBL" id="LAZR01050105">
    <property type="protein sequence ID" value="KKK88108.1"/>
    <property type="molecule type" value="Genomic_DNA"/>
</dbReference>
<reference evidence="1" key="1">
    <citation type="journal article" date="2015" name="Nature">
        <title>Complex archaea that bridge the gap between prokaryotes and eukaryotes.</title>
        <authorList>
            <person name="Spang A."/>
            <person name="Saw J.H."/>
            <person name="Jorgensen S.L."/>
            <person name="Zaremba-Niedzwiedzka K."/>
            <person name="Martijn J."/>
            <person name="Lind A.E."/>
            <person name="van Eijk R."/>
            <person name="Schleper C."/>
            <person name="Guy L."/>
            <person name="Ettema T.J."/>
        </authorList>
    </citation>
    <scope>NUCLEOTIDE SEQUENCE</scope>
</reference>
<proteinExistence type="predicted"/>
<dbReference type="AlphaFoldDB" id="A0A0F8Z334"/>
<accession>A0A0F8Z334</accession>
<sequence length="106" mass="12422">MLTDCMVNLAENIIQCPTCKKYFIRKSNRAIYCSRLCKDSVRDRPYQKQHGRVRTALANGTYKKPELCNKCNKKKRLCAHHPDYGDPLMIEWICYSCHGIIHTEEN</sequence>
<evidence type="ECO:0000313" key="1">
    <source>
        <dbReference type="EMBL" id="KKK88108.1"/>
    </source>
</evidence>
<comment type="caution">
    <text evidence="1">The sequence shown here is derived from an EMBL/GenBank/DDBJ whole genome shotgun (WGS) entry which is preliminary data.</text>
</comment>